<keyword evidence="4" id="KW-1185">Reference proteome</keyword>
<dbReference type="AlphaFoldDB" id="A0AAV9UIK8"/>
<feature type="region of interest" description="Disordered" evidence="1">
    <location>
        <begin position="1"/>
        <end position="29"/>
    </location>
</feature>
<dbReference type="InterPro" id="IPR001810">
    <property type="entry name" value="F-box_dom"/>
</dbReference>
<dbReference type="Proteomes" id="UP001373714">
    <property type="component" value="Unassembled WGS sequence"/>
</dbReference>
<evidence type="ECO:0000259" key="2">
    <source>
        <dbReference type="Pfam" id="PF12937"/>
    </source>
</evidence>
<dbReference type="Pfam" id="PF12937">
    <property type="entry name" value="F-box-like"/>
    <property type="match status" value="1"/>
</dbReference>
<evidence type="ECO:0000256" key="1">
    <source>
        <dbReference type="SAM" id="MobiDB-lite"/>
    </source>
</evidence>
<evidence type="ECO:0000313" key="4">
    <source>
        <dbReference type="Proteomes" id="UP001373714"/>
    </source>
</evidence>
<dbReference type="SUPFAM" id="SSF81383">
    <property type="entry name" value="F-box domain"/>
    <property type="match status" value="1"/>
</dbReference>
<sequence>MFTGETIDTAAEYPPPSGSKSQDPVGPDTRQHVNILPPEIWYHIFKSFLNRSRRALAALAQTCTFFRDIAIPLLYREFSLPYGDGVFGPRHYAALTSPTNLGLKFIKDVRFLGDNWMTKDLTGRPVKEVMEQRERGYEDVFSLIKPDQLSRIRFYGKYRHLPISPATIFEFIRSQSQLECISIRVEDFVTSEDLFHLVPSLQRLKKISIALYILPAASRTWPLEYFANSWIWPSSETLEHLRLEDKKDNDYPEQEYLDEKDLKWTNIIFPKPTNEAGETERPLLPNLKTFEISSNVAAMRYLPIMHRLFDYDKLTTFAFEGYEDIKPDVLIYLAEAVSKFKNLKTLRLVNTWHQETGQVIESAPPIHKLICDQFWFTDQTIQYQYFIPHKQYLRHLRLFNKQAIVLKSLNEDFAIWSWPCLETLVVSCDDRSNWGYHRPPMSAEVLKLPESLKALHLLYTKGRIFKIHEESSPPKPPWQADEPSRVVSRMWVTFWREQLLEAVPTFEFPTIEVVPVSGLDRVGEDDLNPSTRLARRPQLRLLQVGDRRRNKYHPFNFEAVYGGDNRISRWKGTSFNDIVMKNPDLEGLEDMHGSWIPWTPPIEIWGKWW</sequence>
<feature type="domain" description="F-box" evidence="2">
    <location>
        <begin position="34"/>
        <end position="79"/>
    </location>
</feature>
<evidence type="ECO:0000313" key="3">
    <source>
        <dbReference type="EMBL" id="KAK6342189.1"/>
    </source>
</evidence>
<proteinExistence type="predicted"/>
<protein>
    <recommendedName>
        <fullName evidence="2">F-box domain-containing protein</fullName>
    </recommendedName>
</protein>
<dbReference type="InterPro" id="IPR036047">
    <property type="entry name" value="F-box-like_dom_sf"/>
</dbReference>
<dbReference type="EMBL" id="JAVHNS010000010">
    <property type="protein sequence ID" value="KAK6342189.1"/>
    <property type="molecule type" value="Genomic_DNA"/>
</dbReference>
<accession>A0AAV9UIK8</accession>
<dbReference type="SUPFAM" id="SSF52047">
    <property type="entry name" value="RNI-like"/>
    <property type="match status" value="1"/>
</dbReference>
<name>A0AAV9UIK8_9PEZI</name>
<organism evidence="3 4">
    <name type="scientific">Orbilia blumenaviensis</name>
    <dbReference type="NCBI Taxonomy" id="1796055"/>
    <lineage>
        <taxon>Eukaryota</taxon>
        <taxon>Fungi</taxon>
        <taxon>Dikarya</taxon>
        <taxon>Ascomycota</taxon>
        <taxon>Pezizomycotina</taxon>
        <taxon>Orbiliomycetes</taxon>
        <taxon>Orbiliales</taxon>
        <taxon>Orbiliaceae</taxon>
        <taxon>Orbilia</taxon>
    </lineage>
</organism>
<gene>
    <name evidence="3" type="ORF">TWF730_001668</name>
</gene>
<comment type="caution">
    <text evidence="3">The sequence shown here is derived from an EMBL/GenBank/DDBJ whole genome shotgun (WGS) entry which is preliminary data.</text>
</comment>
<dbReference type="CDD" id="cd09917">
    <property type="entry name" value="F-box_SF"/>
    <property type="match status" value="1"/>
</dbReference>
<reference evidence="3 4" key="1">
    <citation type="submission" date="2019-10" db="EMBL/GenBank/DDBJ databases">
        <authorList>
            <person name="Palmer J.M."/>
        </authorList>
    </citation>
    <scope>NUCLEOTIDE SEQUENCE [LARGE SCALE GENOMIC DNA]</scope>
    <source>
        <strain evidence="3 4">TWF730</strain>
    </source>
</reference>